<reference evidence="1 2" key="1">
    <citation type="submission" date="2023-07" db="EMBL/GenBank/DDBJ databases">
        <authorList>
            <person name="Lian W.-H."/>
        </authorList>
    </citation>
    <scope>NUCLEOTIDE SEQUENCE [LARGE SCALE GENOMIC DNA]</scope>
    <source>
        <strain evidence="1 2">SYSU DXS3180</strain>
    </source>
</reference>
<dbReference type="RefSeq" id="WP_369328189.1">
    <property type="nucleotide sequence ID" value="NZ_JAULBC010000001.1"/>
</dbReference>
<dbReference type="Proteomes" id="UP001560573">
    <property type="component" value="Unassembled WGS sequence"/>
</dbReference>
<dbReference type="EMBL" id="JAULBC010000001">
    <property type="protein sequence ID" value="MEX6686794.1"/>
    <property type="molecule type" value="Genomic_DNA"/>
</dbReference>
<name>A0ABV3ZEG0_9BACT</name>
<sequence length="306" mass="34491">MGDIKGIDLGVLTIDDLDLKLVKIKLYKIRRLQSMHVFRIETNSRKGYYGRLISDSVAGKVVIISADERESVWLTDINELIPLDRSVLGRLDGNLTVGFSYSKSSGIGQVNLSSSVLYLSRRFEHQLTATGLYSIDSAGLSRDREDVALFSTYSFTPTWFAAGAVNYQRNLELSIARRFQEMIGGGNKIILKKELQLLLITGLTFTQETSTEGVSRGLLLEWPVMFRFNFFRFRNPNIQVSTSQTFYTGITEAGRFRFDGSTGFSWELVTNFSLSLNFYNNYDSRPPGNTKSNADFGTVVGITYKF</sequence>
<keyword evidence="2" id="KW-1185">Reference proteome</keyword>
<organism evidence="1 2">
    <name type="scientific">Danxiaibacter flavus</name>
    <dbReference type="NCBI Taxonomy" id="3049108"/>
    <lineage>
        <taxon>Bacteria</taxon>
        <taxon>Pseudomonadati</taxon>
        <taxon>Bacteroidota</taxon>
        <taxon>Chitinophagia</taxon>
        <taxon>Chitinophagales</taxon>
        <taxon>Chitinophagaceae</taxon>
        <taxon>Danxiaibacter</taxon>
    </lineage>
</organism>
<dbReference type="Pfam" id="PF04338">
    <property type="entry name" value="DUF481"/>
    <property type="match status" value="1"/>
</dbReference>
<proteinExistence type="predicted"/>
<gene>
    <name evidence="1" type="ORF">QTN47_04770</name>
</gene>
<accession>A0ABV3ZEG0</accession>
<comment type="caution">
    <text evidence="1">The sequence shown here is derived from an EMBL/GenBank/DDBJ whole genome shotgun (WGS) entry which is preliminary data.</text>
</comment>
<evidence type="ECO:0000313" key="1">
    <source>
        <dbReference type="EMBL" id="MEX6686794.1"/>
    </source>
</evidence>
<protein>
    <submittedName>
        <fullName evidence="1">DUF481 domain-containing protein</fullName>
    </submittedName>
</protein>
<evidence type="ECO:0000313" key="2">
    <source>
        <dbReference type="Proteomes" id="UP001560573"/>
    </source>
</evidence>
<dbReference type="InterPro" id="IPR007433">
    <property type="entry name" value="DUF481"/>
</dbReference>